<keyword evidence="4" id="KW-1185">Reference proteome</keyword>
<feature type="region of interest" description="Disordered" evidence="1">
    <location>
        <begin position="255"/>
        <end position="313"/>
    </location>
</feature>
<reference evidence="3" key="2">
    <citation type="submission" date="2023-12" db="EMBL/GenBank/DDBJ databases">
        <authorList>
            <person name="Sun Q."/>
            <person name="Inoue M."/>
        </authorList>
    </citation>
    <scope>NUCLEOTIDE SEQUENCE</scope>
    <source>
        <strain evidence="3">JCM 17590</strain>
    </source>
</reference>
<dbReference type="Pfam" id="PF13672">
    <property type="entry name" value="PP2C_2"/>
    <property type="match status" value="1"/>
</dbReference>
<evidence type="ECO:0000313" key="4">
    <source>
        <dbReference type="Proteomes" id="UP001415169"/>
    </source>
</evidence>
<protein>
    <recommendedName>
        <fullName evidence="2">PPM-type phosphatase domain-containing protein</fullName>
    </recommendedName>
</protein>
<feature type="compositionally biased region" description="Basic and acidic residues" evidence="1">
    <location>
        <begin position="304"/>
        <end position="313"/>
    </location>
</feature>
<dbReference type="EMBL" id="BAABBV010000001">
    <property type="protein sequence ID" value="GAA4160429.1"/>
    <property type="molecule type" value="Genomic_DNA"/>
</dbReference>
<name>A0ABP7ZKB1_9MICO</name>
<organism evidence="3 4">
    <name type="scientific">Gryllotalpicola daejeonensis</name>
    <dbReference type="NCBI Taxonomy" id="993087"/>
    <lineage>
        <taxon>Bacteria</taxon>
        <taxon>Bacillati</taxon>
        <taxon>Actinomycetota</taxon>
        <taxon>Actinomycetes</taxon>
        <taxon>Micrococcales</taxon>
        <taxon>Microbacteriaceae</taxon>
        <taxon>Gryllotalpicola</taxon>
    </lineage>
</organism>
<proteinExistence type="predicted"/>
<accession>A0ABP7ZKB1</accession>
<comment type="caution">
    <text evidence="3">The sequence shown here is derived from an EMBL/GenBank/DDBJ whole genome shotgun (WGS) entry which is preliminary data.</text>
</comment>
<dbReference type="RefSeq" id="WP_344791270.1">
    <property type="nucleotide sequence ID" value="NZ_BAABBV010000001.1"/>
</dbReference>
<sequence length="313" mass="33838">MPDHSSRHQTVVVTGADPQLRTAAATDTGRHRRGNEDSLLADYPVYIVADGMGGHDAGAVASAAVVRAFSGLVGRDDVRPDEVADAIRRAHQTVAALSDRTRRGAGSTLTGVVQVRHDGIPYWLVLNVGDSRVYRVVGARFERMTIDHSYMQEQLDAGNLTPEEAENFEHRNVITRAVGAPDSPADYWVHPVEAGERILICSDGLHGELSEAELYDVLAHHDDPGEAVDLLLKLALDHGGHDNITIIVVDVAPNPEPANAPEQREAPQSTIAPEQREAPQSTIVEEQREAPRLETSPVDSAQPDGDHEDTPDA</sequence>
<dbReference type="CDD" id="cd00143">
    <property type="entry name" value="PP2Cc"/>
    <property type="match status" value="1"/>
</dbReference>
<dbReference type="PANTHER" id="PTHR47992">
    <property type="entry name" value="PROTEIN PHOSPHATASE"/>
    <property type="match status" value="1"/>
</dbReference>
<gene>
    <name evidence="3" type="ORF">GCM10022286_16410</name>
</gene>
<dbReference type="SMART" id="SM00331">
    <property type="entry name" value="PP2C_SIG"/>
    <property type="match status" value="1"/>
</dbReference>
<dbReference type="PROSITE" id="PS51746">
    <property type="entry name" value="PPM_2"/>
    <property type="match status" value="1"/>
</dbReference>
<evidence type="ECO:0000256" key="1">
    <source>
        <dbReference type="SAM" id="MobiDB-lite"/>
    </source>
</evidence>
<dbReference type="Proteomes" id="UP001415169">
    <property type="component" value="Unassembled WGS sequence"/>
</dbReference>
<dbReference type="SUPFAM" id="SSF81606">
    <property type="entry name" value="PP2C-like"/>
    <property type="match status" value="1"/>
</dbReference>
<dbReference type="InterPro" id="IPR036457">
    <property type="entry name" value="PPM-type-like_dom_sf"/>
</dbReference>
<dbReference type="InterPro" id="IPR001932">
    <property type="entry name" value="PPM-type_phosphatase-like_dom"/>
</dbReference>
<dbReference type="Gene3D" id="3.60.40.10">
    <property type="entry name" value="PPM-type phosphatase domain"/>
    <property type="match status" value="1"/>
</dbReference>
<dbReference type="SMART" id="SM00332">
    <property type="entry name" value="PP2Cc"/>
    <property type="match status" value="1"/>
</dbReference>
<feature type="domain" description="PPM-type phosphatase" evidence="2">
    <location>
        <begin position="21"/>
        <end position="251"/>
    </location>
</feature>
<evidence type="ECO:0000313" key="3">
    <source>
        <dbReference type="EMBL" id="GAA4160429.1"/>
    </source>
</evidence>
<evidence type="ECO:0000259" key="2">
    <source>
        <dbReference type="PROSITE" id="PS51746"/>
    </source>
</evidence>
<reference evidence="3" key="1">
    <citation type="journal article" date="2014" name="Int. J. Syst. Evol. Microbiol.">
        <title>Complete genome of a new Firmicutes species belonging to the dominant human colonic microbiota ('Ruminococcus bicirculans') reveals two chromosomes and a selective capacity to utilize plant glucans.</title>
        <authorList>
            <consortium name="NISC Comparative Sequencing Program"/>
            <person name="Wegmann U."/>
            <person name="Louis P."/>
            <person name="Goesmann A."/>
            <person name="Henrissat B."/>
            <person name="Duncan S.H."/>
            <person name="Flint H.J."/>
        </authorList>
    </citation>
    <scope>NUCLEOTIDE SEQUENCE</scope>
    <source>
        <strain evidence="3">JCM 17590</strain>
    </source>
</reference>
<dbReference type="InterPro" id="IPR015655">
    <property type="entry name" value="PP2C"/>
</dbReference>